<dbReference type="Proteomes" id="UP000735302">
    <property type="component" value="Unassembled WGS sequence"/>
</dbReference>
<dbReference type="EMBL" id="BLXT01003748">
    <property type="protein sequence ID" value="GFO05488.1"/>
    <property type="molecule type" value="Genomic_DNA"/>
</dbReference>
<organism evidence="1 2">
    <name type="scientific">Plakobranchus ocellatus</name>
    <dbReference type="NCBI Taxonomy" id="259542"/>
    <lineage>
        <taxon>Eukaryota</taxon>
        <taxon>Metazoa</taxon>
        <taxon>Spiralia</taxon>
        <taxon>Lophotrochozoa</taxon>
        <taxon>Mollusca</taxon>
        <taxon>Gastropoda</taxon>
        <taxon>Heterobranchia</taxon>
        <taxon>Euthyneura</taxon>
        <taxon>Panpulmonata</taxon>
        <taxon>Sacoglossa</taxon>
        <taxon>Placobranchoidea</taxon>
        <taxon>Plakobranchidae</taxon>
        <taxon>Plakobranchus</taxon>
    </lineage>
</organism>
<proteinExistence type="predicted"/>
<comment type="caution">
    <text evidence="1">The sequence shown here is derived from an EMBL/GenBank/DDBJ whole genome shotgun (WGS) entry which is preliminary data.</text>
</comment>
<evidence type="ECO:0000313" key="1">
    <source>
        <dbReference type="EMBL" id="GFO05488.1"/>
    </source>
</evidence>
<sequence>MSVLSEPLLPHCDPPIWPVASLYLSQQALSYPSYLTEKSPIRLVPSPFVTGTDTVRNRKIFSSLNMGFFTEPENSAGQETQFTVHGLVFSTVRLLVY</sequence>
<gene>
    <name evidence="1" type="ORF">PoB_003199300</name>
</gene>
<evidence type="ECO:0000313" key="2">
    <source>
        <dbReference type="Proteomes" id="UP000735302"/>
    </source>
</evidence>
<name>A0AAV4AG12_9GAST</name>
<dbReference type="AlphaFoldDB" id="A0AAV4AG12"/>
<accession>A0AAV4AG12</accession>
<reference evidence="1 2" key="1">
    <citation type="journal article" date="2021" name="Elife">
        <title>Chloroplast acquisition without the gene transfer in kleptoplastic sea slugs, Plakobranchus ocellatus.</title>
        <authorList>
            <person name="Maeda T."/>
            <person name="Takahashi S."/>
            <person name="Yoshida T."/>
            <person name="Shimamura S."/>
            <person name="Takaki Y."/>
            <person name="Nagai Y."/>
            <person name="Toyoda A."/>
            <person name="Suzuki Y."/>
            <person name="Arimoto A."/>
            <person name="Ishii H."/>
            <person name="Satoh N."/>
            <person name="Nishiyama T."/>
            <person name="Hasebe M."/>
            <person name="Maruyama T."/>
            <person name="Minagawa J."/>
            <person name="Obokata J."/>
            <person name="Shigenobu S."/>
        </authorList>
    </citation>
    <scope>NUCLEOTIDE SEQUENCE [LARGE SCALE GENOMIC DNA]</scope>
</reference>
<protein>
    <submittedName>
        <fullName evidence="1">Uncharacterized protein</fullName>
    </submittedName>
</protein>
<keyword evidence="2" id="KW-1185">Reference proteome</keyword>